<dbReference type="GO" id="GO:0008381">
    <property type="term" value="F:mechanosensitive monoatomic ion channel activity"/>
    <property type="evidence" value="ECO:0007669"/>
    <property type="project" value="UniProtKB-ARBA"/>
</dbReference>
<evidence type="ECO:0000259" key="9">
    <source>
        <dbReference type="Pfam" id="PF21082"/>
    </source>
</evidence>
<name>A0A378LR35_9GAMM</name>
<feature type="domain" description="Mechanosensitive ion channel MscS C-terminal" evidence="9">
    <location>
        <begin position="252"/>
        <end position="338"/>
    </location>
</feature>
<keyword evidence="12" id="KW-1185">Reference proteome</keyword>
<proteinExistence type="inferred from homology"/>
<evidence type="ECO:0000256" key="4">
    <source>
        <dbReference type="ARBA" id="ARBA00022692"/>
    </source>
</evidence>
<dbReference type="InterPro" id="IPR011014">
    <property type="entry name" value="MscS_channel_TM-2"/>
</dbReference>
<feature type="domain" description="Mechanosensitive ion channel transmembrane helices 2/3" evidence="10">
    <location>
        <begin position="136"/>
        <end position="176"/>
    </location>
</feature>
<comment type="subcellular location">
    <subcellularLocation>
        <location evidence="1">Cell membrane</location>
        <topology evidence="1">Multi-pass membrane protein</topology>
    </subcellularLocation>
</comment>
<evidence type="ECO:0000313" key="11">
    <source>
        <dbReference type="EMBL" id="STY28302.1"/>
    </source>
</evidence>
<dbReference type="AlphaFoldDB" id="A0A378LR35"/>
<dbReference type="EMBL" id="UGPB01000001">
    <property type="protein sequence ID" value="STY28302.1"/>
    <property type="molecule type" value="Genomic_DNA"/>
</dbReference>
<dbReference type="InterPro" id="IPR006685">
    <property type="entry name" value="MscS_channel_2nd"/>
</dbReference>
<dbReference type="RefSeq" id="WP_031562770.1">
    <property type="nucleotide sequence ID" value="NZ_CAAAIS010000002.1"/>
</dbReference>
<dbReference type="SUPFAM" id="SSF50182">
    <property type="entry name" value="Sm-like ribonucleoproteins"/>
    <property type="match status" value="1"/>
</dbReference>
<feature type="transmembrane region" description="Helical" evidence="7">
    <location>
        <begin position="89"/>
        <end position="107"/>
    </location>
</feature>
<dbReference type="Gene3D" id="2.30.30.60">
    <property type="match status" value="1"/>
</dbReference>
<evidence type="ECO:0000313" key="12">
    <source>
        <dbReference type="Proteomes" id="UP000255297"/>
    </source>
</evidence>
<feature type="transmembrane region" description="Helical" evidence="7">
    <location>
        <begin position="12"/>
        <end position="32"/>
    </location>
</feature>
<dbReference type="Pfam" id="PF21088">
    <property type="entry name" value="MS_channel_1st"/>
    <property type="match status" value="1"/>
</dbReference>
<dbReference type="InterPro" id="IPR023408">
    <property type="entry name" value="MscS_beta-dom_sf"/>
</dbReference>
<dbReference type="Pfam" id="PF21082">
    <property type="entry name" value="MS_channel_3rd"/>
    <property type="match status" value="1"/>
</dbReference>
<dbReference type="SUPFAM" id="SSF82861">
    <property type="entry name" value="Mechanosensitive channel protein MscS (YggB), transmembrane region"/>
    <property type="match status" value="1"/>
</dbReference>
<dbReference type="GO" id="GO:0005886">
    <property type="term" value="C:plasma membrane"/>
    <property type="evidence" value="ECO:0007669"/>
    <property type="project" value="UniProtKB-SubCell"/>
</dbReference>
<comment type="similarity">
    <text evidence="2">Belongs to the MscS (TC 1.A.23) family.</text>
</comment>
<evidence type="ECO:0000259" key="8">
    <source>
        <dbReference type="Pfam" id="PF00924"/>
    </source>
</evidence>
<feature type="transmembrane region" description="Helical" evidence="7">
    <location>
        <begin position="128"/>
        <end position="149"/>
    </location>
</feature>
<evidence type="ECO:0000256" key="3">
    <source>
        <dbReference type="ARBA" id="ARBA00022475"/>
    </source>
</evidence>
<reference evidence="11 12" key="1">
    <citation type="submission" date="2018-06" db="EMBL/GenBank/DDBJ databases">
        <authorList>
            <consortium name="Pathogen Informatics"/>
            <person name="Doyle S."/>
        </authorList>
    </citation>
    <scope>NUCLEOTIDE SEQUENCE [LARGE SCALE GENOMIC DNA]</scope>
    <source>
        <strain evidence="11 12">NCTC11532</strain>
    </source>
</reference>
<evidence type="ECO:0000256" key="1">
    <source>
        <dbReference type="ARBA" id="ARBA00004651"/>
    </source>
</evidence>
<dbReference type="InterPro" id="IPR010920">
    <property type="entry name" value="LSM_dom_sf"/>
</dbReference>
<dbReference type="Gene3D" id="1.10.287.1260">
    <property type="match status" value="1"/>
</dbReference>
<evidence type="ECO:0000256" key="7">
    <source>
        <dbReference type="SAM" id="Phobius"/>
    </source>
</evidence>
<dbReference type="PANTHER" id="PTHR43634">
    <property type="entry name" value="OW CONDUCTANCE MECHANOSENSITIVE CHANNEL"/>
    <property type="match status" value="1"/>
</dbReference>
<dbReference type="SUPFAM" id="SSF82689">
    <property type="entry name" value="Mechanosensitive channel protein MscS (YggB), C-terminal domain"/>
    <property type="match status" value="1"/>
</dbReference>
<feature type="transmembrane region" description="Helical" evidence="7">
    <location>
        <begin position="53"/>
        <end position="77"/>
    </location>
</feature>
<keyword evidence="6 7" id="KW-0472">Membrane</keyword>
<keyword evidence="4 7" id="KW-0812">Transmembrane</keyword>
<feature type="domain" description="Mechanosensitive ion channel MscS" evidence="8">
    <location>
        <begin position="177"/>
        <end position="246"/>
    </location>
</feature>
<gene>
    <name evidence="11" type="primary">ynaI</name>
    <name evidence="11" type="ORF">NCTC11532_00472</name>
</gene>
<dbReference type="Gene3D" id="3.30.70.100">
    <property type="match status" value="1"/>
</dbReference>
<dbReference type="InterPro" id="IPR045042">
    <property type="entry name" value="YnaI-like"/>
</dbReference>
<sequence>MLEYIKSNMWLIYIVTAIVGIGLIHMVFARVTRFLIKKVEQRKILFAEAFLKAFSLPMGFLIWFLGLSFICTIFLAFKKNSFLVSNISVIKQIGFVIILCWTFIRFIRYFESLYLTVQVQKSKIVDRTLVHAVGQLLTIAVCIIGLLLVMQAMNIPVAGLLAFGGIGGAGIALAAKDLLANFFGGLVIYLDRPFKVGDWIRSPDKNIEGNVEYIGWRMTRIRTFDKRPLYVPNGIFLTISVENPSRMLQRRIKTNISIRYQDANKINQITKEIKKLLLAHKEIDQTQSITVSLVEFGPTSLNILISAYCKTIKSTQFYDVQHGIFMNILEIITKSGAECAYPV</sequence>
<keyword evidence="3" id="KW-1003">Cell membrane</keyword>
<feature type="transmembrane region" description="Helical" evidence="7">
    <location>
        <begin position="155"/>
        <end position="175"/>
    </location>
</feature>
<dbReference type="InterPro" id="IPR049278">
    <property type="entry name" value="MS_channel_C"/>
</dbReference>
<dbReference type="Pfam" id="PF00924">
    <property type="entry name" value="MS_channel_2nd"/>
    <property type="match status" value="1"/>
</dbReference>
<protein>
    <submittedName>
        <fullName evidence="11">Small-conductance mechanosensitive channel</fullName>
    </submittedName>
</protein>
<organism evidence="11 12">
    <name type="scientific">Legionella wadsworthii</name>
    <dbReference type="NCBI Taxonomy" id="28088"/>
    <lineage>
        <taxon>Bacteria</taxon>
        <taxon>Pseudomonadati</taxon>
        <taxon>Pseudomonadota</taxon>
        <taxon>Gammaproteobacteria</taxon>
        <taxon>Legionellales</taxon>
        <taxon>Legionellaceae</taxon>
        <taxon>Legionella</taxon>
    </lineage>
</organism>
<dbReference type="OrthoDB" id="9775207at2"/>
<dbReference type="PANTHER" id="PTHR43634:SF2">
    <property type="entry name" value="LOW CONDUCTANCE MECHANOSENSITIVE CHANNEL YNAI"/>
    <property type="match status" value="1"/>
</dbReference>
<dbReference type="Proteomes" id="UP000255297">
    <property type="component" value="Unassembled WGS sequence"/>
</dbReference>
<evidence type="ECO:0000256" key="5">
    <source>
        <dbReference type="ARBA" id="ARBA00022989"/>
    </source>
</evidence>
<accession>A0A378LR35</accession>
<keyword evidence="5 7" id="KW-1133">Transmembrane helix</keyword>
<evidence type="ECO:0000256" key="2">
    <source>
        <dbReference type="ARBA" id="ARBA00008017"/>
    </source>
</evidence>
<dbReference type="STRING" id="1122170.GCA_000701265_02205"/>
<evidence type="ECO:0000259" key="10">
    <source>
        <dbReference type="Pfam" id="PF21088"/>
    </source>
</evidence>
<dbReference type="InterPro" id="IPR049142">
    <property type="entry name" value="MS_channel_1st"/>
</dbReference>
<evidence type="ECO:0000256" key="6">
    <source>
        <dbReference type="ARBA" id="ARBA00023136"/>
    </source>
</evidence>
<dbReference type="InterPro" id="IPR011066">
    <property type="entry name" value="MscS_channel_C_sf"/>
</dbReference>